<sequence>MERIWRVLTRKKAIDPVNAEETRLNRVLNTFDLTALGIGSTLGVGVYVLAGQVAKDTAGPSVILSFFIAAVTSVFAGLCYAEFGARAPRAGSAYIYSYVCVGEFIAFVIGWNLILEYVIGAASVARGLSLYLDTLVNGTIQDTFRHIAPINVEYMSEYFDFLSFGLSILLAVALAFGMKESSMGNNIVTVLNIFIVLFIIVAGSLKADISNWNVSPNSTNTTANIGNGGFFPFGIEGMIKGAATCFYGFVGFDCIATTGEEVMNPRKAIPVSIIVSLFIIFCAYFGTATVLTLMVPYYLQDHDAPIPRAFEMVGWDWAKWVVAIGALCGLCASLFGAMFPLPRVIYAMGSDGLVFKFLAKVHPKFQTPVIGTIFAGILTGLMSALFNLNQLVNMMSIGTLLAYTIVAASVLLLRYKEDVKKVYTAVRVSSDTESTNSESSDVEKYDDDVIRQNFDGPSTSDETELINNEQAGCCNSLFYIFNYKSKEPSKITENIVAVEVFLYCILCVCIGLCVIYLKSPIIKGEIWAIAISSVVVGITVLLIISISTQPTSKKELSFKVPLVPLIPALSILVNIYLMLMLDSMTWIRFAVWMAIGTPMYLLCACSNEPHTTHTKGTYFSANITNGQPTSLNGFSNPSFEIEQGDSSTIKSPTKKKKMAPTPPDLKRVQSVDVQPDTVIAQLDQVLEKVTLSEWEEDGLSDETSRISSRKLSAGSVSNLSVVVSNRENVIADVHHADLAPIPNLKSPSVHDIPTIEKCDSEIVEVCEEVLPLTKANDKNEHQNFTPLQEYSIELEHGDENLPVALNNDATSNKIAQMQNPNESTFSKFNEDDRDKKSGNQDKNNEEINKSNEGISKISMNEIRHDTFQGHVQDVTKIEDKILEGSDENNFDILDQNITKTDKESSILNEEFLKITVDKNIETGGNQNYIDIGNKPNDYESSKSNELITKKPLHKNPPDIDNDNNINSSLATQFIDNTSNHPPAVPSQKPDNASNFKVETQTTPITPTEEALKSVTLRHVKSVIKNIIPTLNQNASDSNLKAGSDQYKFFSENLNNKLKVRPRVAFFPVIQTHVVTVPKEVKFKHNEDVIEEQIDREGAKVKLQEFLKNDSARNFMNESTKYNDIKNGSSENVDNSFIKKSEEDPDTGLKNRDESGLNHKDESELKDADDSGFMEHQNKMKKVFSSMKLKNSNNEVQTRRLSKSLGSSFIKEDHHGAHRQKMGDIFKSIHALKTED</sequence>
<dbReference type="FunCoup" id="A0A6J2XV85">
    <property type="interactions" value="39"/>
</dbReference>
<feature type="region of interest" description="Disordered" evidence="5">
    <location>
        <begin position="1118"/>
        <end position="1169"/>
    </location>
</feature>
<feature type="transmembrane region" description="Helical" evidence="6">
    <location>
        <begin position="62"/>
        <end position="81"/>
    </location>
</feature>
<evidence type="ECO:0000256" key="6">
    <source>
        <dbReference type="SAM" id="Phobius"/>
    </source>
</evidence>
<gene>
    <name evidence="9" type="primary">LOC115881879</name>
</gene>
<dbReference type="GeneID" id="115881879"/>
<feature type="transmembrane region" description="Helical" evidence="6">
    <location>
        <begin position="93"/>
        <end position="114"/>
    </location>
</feature>
<dbReference type="GO" id="GO:0061459">
    <property type="term" value="F:L-arginine transmembrane transporter activity"/>
    <property type="evidence" value="ECO:0007669"/>
    <property type="project" value="TreeGrafter"/>
</dbReference>
<feature type="transmembrane region" description="Helical" evidence="6">
    <location>
        <begin position="526"/>
        <end position="546"/>
    </location>
</feature>
<dbReference type="Pfam" id="PF13906">
    <property type="entry name" value="AA_permease_C"/>
    <property type="match status" value="1"/>
</dbReference>
<dbReference type="RefSeq" id="XP_030755447.1">
    <property type="nucleotide sequence ID" value="XM_030899587.1"/>
</dbReference>
<keyword evidence="4 6" id="KW-0472">Membrane</keyword>
<feature type="region of interest" description="Disordered" evidence="5">
    <location>
        <begin position="815"/>
        <end position="854"/>
    </location>
</feature>
<dbReference type="FunFam" id="1.20.1740.10:FF:000010">
    <property type="entry name" value="probable cationic amino acid transporter"/>
    <property type="match status" value="1"/>
</dbReference>
<keyword evidence="3 6" id="KW-1133">Transmembrane helix</keyword>
<feature type="transmembrane region" description="Helical" evidence="6">
    <location>
        <begin position="33"/>
        <end position="50"/>
    </location>
</feature>
<protein>
    <submittedName>
        <fullName evidence="9">LOW QUALITY PROTEIN: uncharacterized protein LOC115881879</fullName>
    </submittedName>
</protein>
<feature type="transmembrane region" description="Helical" evidence="6">
    <location>
        <begin position="158"/>
        <end position="176"/>
    </location>
</feature>
<proteinExistence type="predicted"/>
<feature type="transmembrane region" description="Helical" evidence="6">
    <location>
        <begin position="558"/>
        <end position="579"/>
    </location>
</feature>
<feature type="region of interest" description="Disordered" evidence="5">
    <location>
        <begin position="642"/>
        <end position="665"/>
    </location>
</feature>
<keyword evidence="8" id="KW-1185">Reference proteome</keyword>
<dbReference type="InterPro" id="IPR002293">
    <property type="entry name" value="AA/rel_permease1"/>
</dbReference>
<dbReference type="InterPro" id="IPR029485">
    <property type="entry name" value="CAT_C"/>
</dbReference>
<evidence type="ECO:0000256" key="2">
    <source>
        <dbReference type="ARBA" id="ARBA00022692"/>
    </source>
</evidence>
<dbReference type="PANTHER" id="PTHR43243:SF105">
    <property type="entry name" value="CATIONIC AMINO ACID TRANSPORTER C-TERMINAL DOMAIN-CONTAINING PROTEIN"/>
    <property type="match status" value="1"/>
</dbReference>
<evidence type="ECO:0000313" key="8">
    <source>
        <dbReference type="Proteomes" id="UP000504635"/>
    </source>
</evidence>
<dbReference type="PANTHER" id="PTHR43243">
    <property type="entry name" value="INNER MEMBRANE TRANSPORTER YGJI-RELATED"/>
    <property type="match status" value="1"/>
</dbReference>
<dbReference type="Pfam" id="PF13520">
    <property type="entry name" value="AA_permease_2"/>
    <property type="match status" value="1"/>
</dbReference>
<feature type="compositionally biased region" description="Polar residues" evidence="5">
    <location>
        <begin position="1118"/>
        <end position="1134"/>
    </location>
</feature>
<evidence type="ECO:0000313" key="9">
    <source>
        <dbReference type="RefSeq" id="XP_030755447.1"/>
    </source>
</evidence>
<dbReference type="GO" id="GO:0000064">
    <property type="term" value="F:L-ornithine transmembrane transporter activity"/>
    <property type="evidence" value="ECO:0007669"/>
    <property type="project" value="TreeGrafter"/>
</dbReference>
<dbReference type="AlphaFoldDB" id="A0A6J2XV85"/>
<dbReference type="GO" id="GO:0015189">
    <property type="term" value="F:L-lysine transmembrane transporter activity"/>
    <property type="evidence" value="ECO:0007669"/>
    <property type="project" value="TreeGrafter"/>
</dbReference>
<feature type="compositionally biased region" description="Polar residues" evidence="5">
    <location>
        <begin position="815"/>
        <end position="827"/>
    </location>
</feature>
<dbReference type="KEGG" id="soy:115881879"/>
<dbReference type="Gene3D" id="1.20.1740.10">
    <property type="entry name" value="Amino acid/polyamine transporter I"/>
    <property type="match status" value="1"/>
</dbReference>
<dbReference type="InParanoid" id="A0A6J2XV85"/>
<evidence type="ECO:0000256" key="1">
    <source>
        <dbReference type="ARBA" id="ARBA00004141"/>
    </source>
</evidence>
<feature type="domain" description="Cationic amino acid transporter C-terminal" evidence="7">
    <location>
        <begin position="558"/>
        <end position="602"/>
    </location>
</feature>
<evidence type="ECO:0000256" key="5">
    <source>
        <dbReference type="SAM" id="MobiDB-lite"/>
    </source>
</evidence>
<dbReference type="OrthoDB" id="3900342at2759"/>
<reference evidence="9" key="1">
    <citation type="submission" date="2025-08" db="UniProtKB">
        <authorList>
            <consortium name="RefSeq"/>
        </authorList>
    </citation>
    <scope>IDENTIFICATION</scope>
    <source>
        <tissue evidence="9">Gonads</tissue>
    </source>
</reference>
<feature type="transmembrane region" description="Helical" evidence="6">
    <location>
        <begin position="395"/>
        <end position="415"/>
    </location>
</feature>
<feature type="transmembrane region" description="Helical" evidence="6">
    <location>
        <begin position="495"/>
        <end position="517"/>
    </location>
</feature>
<evidence type="ECO:0000259" key="7">
    <source>
        <dbReference type="Pfam" id="PF13906"/>
    </source>
</evidence>
<feature type="compositionally biased region" description="Basic and acidic residues" evidence="5">
    <location>
        <begin position="828"/>
        <end position="849"/>
    </location>
</feature>
<feature type="compositionally biased region" description="Basic and acidic residues" evidence="5">
    <location>
        <begin position="1136"/>
        <end position="1168"/>
    </location>
</feature>
<evidence type="ECO:0000256" key="3">
    <source>
        <dbReference type="ARBA" id="ARBA00022989"/>
    </source>
</evidence>
<organism evidence="8 9">
    <name type="scientific">Sitophilus oryzae</name>
    <name type="common">Rice weevil</name>
    <name type="synonym">Curculio oryzae</name>
    <dbReference type="NCBI Taxonomy" id="7048"/>
    <lineage>
        <taxon>Eukaryota</taxon>
        <taxon>Metazoa</taxon>
        <taxon>Ecdysozoa</taxon>
        <taxon>Arthropoda</taxon>
        <taxon>Hexapoda</taxon>
        <taxon>Insecta</taxon>
        <taxon>Pterygota</taxon>
        <taxon>Neoptera</taxon>
        <taxon>Endopterygota</taxon>
        <taxon>Coleoptera</taxon>
        <taxon>Polyphaga</taxon>
        <taxon>Cucujiformia</taxon>
        <taxon>Curculionidae</taxon>
        <taxon>Dryophthorinae</taxon>
        <taxon>Sitophilus</taxon>
    </lineage>
</organism>
<feature type="transmembrane region" description="Helical" evidence="6">
    <location>
        <begin position="320"/>
        <end position="345"/>
    </location>
</feature>
<accession>A0A6J2XV85</accession>
<feature type="transmembrane region" description="Helical" evidence="6">
    <location>
        <begin position="365"/>
        <end position="388"/>
    </location>
</feature>
<name>A0A6J2XV85_SITOR</name>
<comment type="subcellular location">
    <subcellularLocation>
        <location evidence="1">Membrane</location>
        <topology evidence="1">Multi-pass membrane protein</topology>
    </subcellularLocation>
</comment>
<dbReference type="Proteomes" id="UP000504635">
    <property type="component" value="Unplaced"/>
</dbReference>
<feature type="transmembrane region" description="Helical" evidence="6">
    <location>
        <begin position="273"/>
        <end position="299"/>
    </location>
</feature>
<dbReference type="GO" id="GO:0097638">
    <property type="term" value="P:L-arginine import across plasma membrane"/>
    <property type="evidence" value="ECO:0007669"/>
    <property type="project" value="TreeGrafter"/>
</dbReference>
<keyword evidence="2 6" id="KW-0812">Transmembrane</keyword>
<feature type="transmembrane region" description="Helical" evidence="6">
    <location>
        <begin position="188"/>
        <end position="205"/>
    </location>
</feature>
<dbReference type="GO" id="GO:0005886">
    <property type="term" value="C:plasma membrane"/>
    <property type="evidence" value="ECO:0007669"/>
    <property type="project" value="TreeGrafter"/>
</dbReference>
<evidence type="ECO:0000256" key="4">
    <source>
        <dbReference type="ARBA" id="ARBA00023136"/>
    </source>
</evidence>